<dbReference type="EMBL" id="GL349466">
    <property type="protein sequence ID" value="KNC51317.1"/>
    <property type="molecule type" value="Genomic_DNA"/>
</dbReference>
<name>A0A0L0DG49_THETB</name>
<dbReference type="PROSITE" id="PS50296">
    <property type="entry name" value="SUI1"/>
    <property type="match status" value="1"/>
</dbReference>
<evidence type="ECO:0000313" key="5">
    <source>
        <dbReference type="EMBL" id="KNC51317.1"/>
    </source>
</evidence>
<reference evidence="5 6" key="1">
    <citation type="submission" date="2010-05" db="EMBL/GenBank/DDBJ databases">
        <title>The Genome Sequence of Thecamonas trahens ATCC 50062.</title>
        <authorList>
            <consortium name="The Broad Institute Genome Sequencing Platform"/>
            <person name="Russ C."/>
            <person name="Cuomo C."/>
            <person name="Shea T."/>
            <person name="Young S.K."/>
            <person name="Zeng Q."/>
            <person name="Koehrsen M."/>
            <person name="Haas B."/>
            <person name="Borodovsky M."/>
            <person name="Guigo R."/>
            <person name="Alvarado L."/>
            <person name="Berlin A."/>
            <person name="Bochicchio J."/>
            <person name="Borenstein D."/>
            <person name="Chapman S."/>
            <person name="Chen Z."/>
            <person name="Freedman E."/>
            <person name="Gellesch M."/>
            <person name="Goldberg J."/>
            <person name="Griggs A."/>
            <person name="Gujja S."/>
            <person name="Heilman E."/>
            <person name="Heiman D."/>
            <person name="Hepburn T."/>
            <person name="Howarth C."/>
            <person name="Jen D."/>
            <person name="Larson L."/>
            <person name="Mehta T."/>
            <person name="Park D."/>
            <person name="Pearson M."/>
            <person name="Roberts A."/>
            <person name="Saif S."/>
            <person name="Shenoy N."/>
            <person name="Sisk P."/>
            <person name="Stolte C."/>
            <person name="Sykes S."/>
            <person name="Thomson T."/>
            <person name="Walk T."/>
            <person name="White J."/>
            <person name="Yandava C."/>
            <person name="Burger G."/>
            <person name="Gray M.W."/>
            <person name="Holland P.W.H."/>
            <person name="King N."/>
            <person name="Lang F.B.F."/>
            <person name="Roger A.J."/>
            <person name="Ruiz-Trillo I."/>
            <person name="Lander E."/>
            <person name="Nusbaum C."/>
        </authorList>
    </citation>
    <scope>NUCLEOTIDE SEQUENCE [LARGE SCALE GENOMIC DNA]</scope>
    <source>
        <strain evidence="5 6">ATCC 50062</strain>
    </source>
</reference>
<dbReference type="STRING" id="461836.A0A0L0DG49"/>
<protein>
    <recommendedName>
        <fullName evidence="4">SUI1 domain-containing protein</fullName>
    </recommendedName>
</protein>
<evidence type="ECO:0000259" key="4">
    <source>
        <dbReference type="PROSITE" id="PS50296"/>
    </source>
</evidence>
<dbReference type="RefSeq" id="XP_013756239.1">
    <property type="nucleotide sequence ID" value="XM_013900785.1"/>
</dbReference>
<gene>
    <name evidence="5" type="ORF">AMSG_07328</name>
</gene>
<evidence type="ECO:0000256" key="2">
    <source>
        <dbReference type="ARBA" id="ARBA00005422"/>
    </source>
</evidence>
<dbReference type="Proteomes" id="UP000054408">
    <property type="component" value="Unassembled WGS sequence"/>
</dbReference>
<dbReference type="InterPro" id="IPR001950">
    <property type="entry name" value="SUI1"/>
</dbReference>
<dbReference type="InterPro" id="IPR005874">
    <property type="entry name" value="SUI1_euk"/>
</dbReference>
<accession>A0A0L0DG49</accession>
<proteinExistence type="inferred from homology"/>
<sequence length="112" mass="12536">MSLEQDFGVTFDPFQEAQNELVGGDVGSYVHIRIQQRNGRKSLTTVQGLTPKLNFKRVLKALKKSLACNGNIVEDEENGTVIQLQGDQRAHVQEFLVNEQIVDAQNIKVHGF</sequence>
<comment type="similarity">
    <text evidence="2">Belongs to the SUI1 family.</text>
</comment>
<dbReference type="OrthoDB" id="10248435at2759"/>
<keyword evidence="6" id="KW-1185">Reference proteome</keyword>
<dbReference type="GO" id="GO:0003743">
    <property type="term" value="F:translation initiation factor activity"/>
    <property type="evidence" value="ECO:0007669"/>
    <property type="project" value="InterPro"/>
</dbReference>
<dbReference type="PANTHER" id="PTHR10388">
    <property type="entry name" value="EUKARYOTIC TRANSLATION INITIATION FACTOR SUI1"/>
    <property type="match status" value="1"/>
</dbReference>
<comment type="function">
    <text evidence="1">Probably involved in translation.</text>
</comment>
<dbReference type="eggNOG" id="KOG1770">
    <property type="taxonomic scope" value="Eukaryota"/>
</dbReference>
<dbReference type="InterPro" id="IPR036877">
    <property type="entry name" value="SUI1_dom_sf"/>
</dbReference>
<dbReference type="GeneID" id="25566266"/>
<organism evidence="5 6">
    <name type="scientific">Thecamonas trahens ATCC 50062</name>
    <dbReference type="NCBI Taxonomy" id="461836"/>
    <lineage>
        <taxon>Eukaryota</taxon>
        <taxon>Apusozoa</taxon>
        <taxon>Apusomonadida</taxon>
        <taxon>Apusomonadidae</taxon>
        <taxon>Thecamonas</taxon>
    </lineage>
</organism>
<evidence type="ECO:0000256" key="1">
    <source>
        <dbReference type="ARBA" id="ARBA00003130"/>
    </source>
</evidence>
<dbReference type="NCBIfam" id="TIGR01160">
    <property type="entry name" value="SUI1_MOF2"/>
    <property type="match status" value="1"/>
</dbReference>
<dbReference type="Gene3D" id="3.30.780.10">
    <property type="entry name" value="SUI1-like domain"/>
    <property type="match status" value="1"/>
</dbReference>
<dbReference type="GO" id="GO:0003729">
    <property type="term" value="F:mRNA binding"/>
    <property type="evidence" value="ECO:0007669"/>
    <property type="project" value="UniProtKB-ARBA"/>
</dbReference>
<dbReference type="PIRSF" id="PIRSF004499">
    <property type="entry name" value="SUI1_euk"/>
    <property type="match status" value="1"/>
</dbReference>
<dbReference type="SUPFAM" id="SSF55159">
    <property type="entry name" value="eIF1-like"/>
    <property type="match status" value="1"/>
</dbReference>
<dbReference type="AlphaFoldDB" id="A0A0L0DG49"/>
<evidence type="ECO:0000313" key="6">
    <source>
        <dbReference type="Proteomes" id="UP000054408"/>
    </source>
</evidence>
<evidence type="ECO:0000256" key="3">
    <source>
        <dbReference type="ARBA" id="ARBA00022917"/>
    </source>
</evidence>
<dbReference type="Pfam" id="PF01253">
    <property type="entry name" value="SUI1"/>
    <property type="match status" value="1"/>
</dbReference>
<dbReference type="CDD" id="cd11566">
    <property type="entry name" value="eIF1_SUI1"/>
    <property type="match status" value="1"/>
</dbReference>
<feature type="domain" description="SUI1" evidence="4">
    <location>
        <begin position="30"/>
        <end position="100"/>
    </location>
</feature>
<keyword evidence="3" id="KW-0648">Protein biosynthesis</keyword>
<dbReference type="FunFam" id="3.30.780.10:FF:000001">
    <property type="entry name" value="Eukaryotic translation initiation factor SUI1"/>
    <property type="match status" value="1"/>
</dbReference>
<dbReference type="OMA" id="VENHIHI"/>